<evidence type="ECO:0000313" key="1">
    <source>
        <dbReference type="EMBL" id="GIY13487.1"/>
    </source>
</evidence>
<evidence type="ECO:0000313" key="2">
    <source>
        <dbReference type="Proteomes" id="UP001054837"/>
    </source>
</evidence>
<gene>
    <name evidence="1" type="ORF">CDAR_507751</name>
</gene>
<keyword evidence="2" id="KW-1185">Reference proteome</keyword>
<name>A0AAV4QZD3_9ARAC</name>
<comment type="caution">
    <text evidence="1">The sequence shown here is derived from an EMBL/GenBank/DDBJ whole genome shotgun (WGS) entry which is preliminary data.</text>
</comment>
<organism evidence="1 2">
    <name type="scientific">Caerostris darwini</name>
    <dbReference type="NCBI Taxonomy" id="1538125"/>
    <lineage>
        <taxon>Eukaryota</taxon>
        <taxon>Metazoa</taxon>
        <taxon>Ecdysozoa</taxon>
        <taxon>Arthropoda</taxon>
        <taxon>Chelicerata</taxon>
        <taxon>Arachnida</taxon>
        <taxon>Araneae</taxon>
        <taxon>Araneomorphae</taxon>
        <taxon>Entelegynae</taxon>
        <taxon>Araneoidea</taxon>
        <taxon>Araneidae</taxon>
        <taxon>Caerostris</taxon>
    </lineage>
</organism>
<protein>
    <submittedName>
        <fullName evidence="1">Uncharacterized protein</fullName>
    </submittedName>
</protein>
<dbReference type="EMBL" id="BPLQ01005249">
    <property type="protein sequence ID" value="GIY13487.1"/>
    <property type="molecule type" value="Genomic_DNA"/>
</dbReference>
<dbReference type="Proteomes" id="UP001054837">
    <property type="component" value="Unassembled WGS sequence"/>
</dbReference>
<dbReference type="AlphaFoldDB" id="A0AAV4QZD3"/>
<sequence length="86" mass="9488">MFCSLLMSCEWQQLHHQNLYNPYKFCTNNTVEIKARGVTPSPAFVLAPVAEPSVFTCNQYCPGNLSPIVSKVTTSTLSSVGLFSNK</sequence>
<proteinExistence type="predicted"/>
<reference evidence="1 2" key="1">
    <citation type="submission" date="2021-06" db="EMBL/GenBank/DDBJ databases">
        <title>Caerostris darwini draft genome.</title>
        <authorList>
            <person name="Kono N."/>
            <person name="Arakawa K."/>
        </authorList>
    </citation>
    <scope>NUCLEOTIDE SEQUENCE [LARGE SCALE GENOMIC DNA]</scope>
</reference>
<accession>A0AAV4QZD3</accession>